<gene>
    <name evidence="3" type="ORF">ODALV1_LOCUS8398</name>
</gene>
<feature type="region of interest" description="Disordered" evidence="1">
    <location>
        <begin position="300"/>
        <end position="392"/>
    </location>
</feature>
<reference evidence="3 4" key="1">
    <citation type="submission" date="2024-08" db="EMBL/GenBank/DDBJ databases">
        <authorList>
            <person name="Cucini C."/>
            <person name="Frati F."/>
        </authorList>
    </citation>
    <scope>NUCLEOTIDE SEQUENCE [LARGE SCALE GENOMIC DNA]</scope>
</reference>
<keyword evidence="2" id="KW-0732">Signal</keyword>
<dbReference type="Proteomes" id="UP001642540">
    <property type="component" value="Unassembled WGS sequence"/>
</dbReference>
<feature type="chain" id="PRO_5047084022" evidence="2">
    <location>
        <begin position="19"/>
        <end position="807"/>
    </location>
</feature>
<feature type="compositionally biased region" description="Polar residues" evidence="1">
    <location>
        <begin position="301"/>
        <end position="310"/>
    </location>
</feature>
<name>A0ABP1QAV1_9HEXA</name>
<accession>A0ABP1QAV1</accession>
<organism evidence="3 4">
    <name type="scientific">Orchesella dallaii</name>
    <dbReference type="NCBI Taxonomy" id="48710"/>
    <lineage>
        <taxon>Eukaryota</taxon>
        <taxon>Metazoa</taxon>
        <taxon>Ecdysozoa</taxon>
        <taxon>Arthropoda</taxon>
        <taxon>Hexapoda</taxon>
        <taxon>Collembola</taxon>
        <taxon>Entomobryomorpha</taxon>
        <taxon>Entomobryoidea</taxon>
        <taxon>Orchesellidae</taxon>
        <taxon>Orchesellinae</taxon>
        <taxon>Orchesella</taxon>
    </lineage>
</organism>
<proteinExistence type="predicted"/>
<evidence type="ECO:0000256" key="1">
    <source>
        <dbReference type="SAM" id="MobiDB-lite"/>
    </source>
</evidence>
<keyword evidence="4" id="KW-1185">Reference proteome</keyword>
<evidence type="ECO:0000256" key="2">
    <source>
        <dbReference type="SAM" id="SignalP"/>
    </source>
</evidence>
<feature type="compositionally biased region" description="Polar residues" evidence="1">
    <location>
        <begin position="352"/>
        <end position="366"/>
    </location>
</feature>
<comment type="caution">
    <text evidence="3">The sequence shown here is derived from an EMBL/GenBank/DDBJ whole genome shotgun (WGS) entry which is preliminary data.</text>
</comment>
<evidence type="ECO:0000313" key="4">
    <source>
        <dbReference type="Proteomes" id="UP001642540"/>
    </source>
</evidence>
<feature type="signal peptide" evidence="2">
    <location>
        <begin position="1"/>
        <end position="18"/>
    </location>
</feature>
<evidence type="ECO:0000313" key="3">
    <source>
        <dbReference type="EMBL" id="CAL8093064.1"/>
    </source>
</evidence>
<sequence>MLFFVLSNFFLICVTTFAEIPTLSMSIFLKVIPPCKKWGSCILLWIIIVVTINSNTALGNGIIENKCDPTLFPKPYILLRETKNGPEINKLEIQGVVDLRKEIQRYICINGPVIIYSEASVEEETENVPNPASGGTGSGGVTVRFSNGTFKIFNHKCMSINRIPKFELDKLVRLGIEPQIDSTVEVIGMKATGIYLVASEEPYDPTWVLKVMLNQIGFGFETGPSETIISDASFIATGKGPYCLKLQDGSTVVLSSAANDDTEICRWSLEEDEDPNADYRRAFQKELDKTEYKWEDCPSDIMSTAPTIDPSNPPPGTGGPFSMLNPANVAPHGSRRGGKTSGGDDWPPADLDSSQMVSNSSCSLNPSDPACDQDPDFPTIEKDEEPEDLSAPPKNIFLTLENCEELPKFDASDPICETLKATTPTFDKITIALELIEDPAAPTKLLTLHANKKLKWKHEILDIMASIFSKICPAIRMQSVYQLMRVIDNYIATAHTAEPEVSEFSSLVEKSFIWDILTSRLKRCKERKSTLPMEWEWSISNVKIKKKKKKRDVKLDNFEEFLEQLGDDDIRPKSIFERSFPPLPDNDEDDPKNNIVYAKMPRRKRVSSSLLDDVVLPWTQEYFPPESDDTTMKHETFMLHPKPEDLRIKDFPDQQIFYYEDVVELELDLNPAIDAWWKIFASVIGYCQINEQSREMEIFSILFNNFDEYFLKPIKDKWLHPEGDLVELEMVLGEFLDEDRARWLDTCLETAYIISDSIHFRPARPLYFEGSKGVLEPNRFMETPENYEDQDGNTPNKYFTKKKLLFK</sequence>
<dbReference type="EMBL" id="CAXLJM020000026">
    <property type="protein sequence ID" value="CAL8093064.1"/>
    <property type="molecule type" value="Genomic_DNA"/>
</dbReference>
<protein>
    <submittedName>
        <fullName evidence="3">Uncharacterized protein</fullName>
    </submittedName>
</protein>